<protein>
    <submittedName>
        <fullName evidence="1">Radical SAM protein</fullName>
    </submittedName>
</protein>
<proteinExistence type="predicted"/>
<keyword evidence="2" id="KW-1185">Reference proteome</keyword>
<comment type="caution">
    <text evidence="1">The sequence shown here is derived from an EMBL/GenBank/DDBJ whole genome shotgun (WGS) entry which is preliminary data.</text>
</comment>
<accession>A0ABY2D2I1</accession>
<gene>
    <name evidence="1" type="ORF">E0702_17335</name>
</gene>
<evidence type="ECO:0000313" key="2">
    <source>
        <dbReference type="Proteomes" id="UP000294823"/>
    </source>
</evidence>
<dbReference type="Proteomes" id="UP000294823">
    <property type="component" value="Unassembled WGS sequence"/>
</dbReference>
<sequence length="42" mass="4771">MTKLKTQSLHKRESKLAQANKQLEILSNGIFQNGELPTFAKK</sequence>
<evidence type="ECO:0000313" key="1">
    <source>
        <dbReference type="EMBL" id="TDA85854.1"/>
    </source>
</evidence>
<reference evidence="1 2" key="1">
    <citation type="submission" date="2019-03" db="EMBL/GenBank/DDBJ databases">
        <title>Halomonas marinisediminis sp. nov., a moderately halophilic bacterium isolated from the Bohai Gulf.</title>
        <authorList>
            <person name="Ji X."/>
        </authorList>
    </citation>
    <scope>NUCLEOTIDE SEQUENCE [LARGE SCALE GENOMIC DNA]</scope>
    <source>
        <strain evidence="1 2">204</strain>
    </source>
</reference>
<feature type="non-terminal residue" evidence="1">
    <location>
        <position position="42"/>
    </location>
</feature>
<organism evidence="1 2">
    <name type="scientific">Halomonas marinisediminis</name>
    <dbReference type="NCBI Taxonomy" id="2546095"/>
    <lineage>
        <taxon>Bacteria</taxon>
        <taxon>Pseudomonadati</taxon>
        <taxon>Pseudomonadota</taxon>
        <taxon>Gammaproteobacteria</taxon>
        <taxon>Oceanospirillales</taxon>
        <taxon>Halomonadaceae</taxon>
        <taxon>Halomonas</taxon>
    </lineage>
</organism>
<dbReference type="EMBL" id="SLTR01000441">
    <property type="protein sequence ID" value="TDA85854.1"/>
    <property type="molecule type" value="Genomic_DNA"/>
</dbReference>
<name>A0ABY2D2I1_9GAMM</name>